<evidence type="ECO:0000256" key="7">
    <source>
        <dbReference type="SAM" id="SignalP"/>
    </source>
</evidence>
<dbReference type="PANTHER" id="PTHR43563:SF14">
    <property type="entry name" value="AMINE OXIDASE"/>
    <property type="match status" value="1"/>
</dbReference>
<dbReference type="SUPFAM" id="SSF54373">
    <property type="entry name" value="FAD-linked reductases, C-terminal domain"/>
    <property type="match status" value="1"/>
</dbReference>
<keyword evidence="3 6" id="KW-0560">Oxidoreductase</keyword>
<proteinExistence type="inferred from homology"/>
<evidence type="ECO:0000256" key="4">
    <source>
        <dbReference type="ARBA" id="ARBA00048448"/>
    </source>
</evidence>
<dbReference type="Gene3D" id="3.90.660.10">
    <property type="match status" value="1"/>
</dbReference>
<feature type="binding site" evidence="5">
    <location>
        <position position="451"/>
    </location>
    <ligand>
        <name>FAD</name>
        <dbReference type="ChEBI" id="CHEBI:57692"/>
    </ligand>
</feature>
<evidence type="ECO:0000313" key="9">
    <source>
        <dbReference type="EMBL" id="KAH7304793.1"/>
    </source>
</evidence>
<dbReference type="InterPro" id="IPR002937">
    <property type="entry name" value="Amino_oxidase"/>
</dbReference>
<feature type="binding site" evidence="5">
    <location>
        <position position="368"/>
    </location>
    <ligand>
        <name>substrate</name>
    </ligand>
</feature>
<feature type="signal peptide" evidence="7">
    <location>
        <begin position="1"/>
        <end position="17"/>
    </location>
</feature>
<dbReference type="Gene3D" id="3.50.50.60">
    <property type="entry name" value="FAD/NAD(P)-binding domain"/>
    <property type="match status" value="1"/>
</dbReference>
<dbReference type="GO" id="GO:0097621">
    <property type="term" value="F:monoamine oxidase activity"/>
    <property type="evidence" value="ECO:0007669"/>
    <property type="project" value="UniProtKB-EC"/>
</dbReference>
<comment type="caution">
    <text evidence="9">The sequence shown here is derived from an EMBL/GenBank/DDBJ whole genome shotgun (WGS) entry which is preliminary data.</text>
</comment>
<evidence type="ECO:0000259" key="8">
    <source>
        <dbReference type="Pfam" id="PF01593"/>
    </source>
</evidence>
<accession>A0A8K0SAK8</accession>
<evidence type="ECO:0000256" key="3">
    <source>
        <dbReference type="ARBA" id="ARBA00023002"/>
    </source>
</evidence>
<dbReference type="EMBL" id="JAGPNK010000021">
    <property type="protein sequence ID" value="KAH7304793.1"/>
    <property type="molecule type" value="Genomic_DNA"/>
</dbReference>
<dbReference type="Proteomes" id="UP000813444">
    <property type="component" value="Unassembled WGS sequence"/>
</dbReference>
<comment type="similarity">
    <text evidence="2 6">Belongs to the flavin monoamine oxidase family.</text>
</comment>
<comment type="cofactor">
    <cofactor evidence="1 6">
        <name>FAD</name>
        <dbReference type="ChEBI" id="CHEBI:57692"/>
    </cofactor>
</comment>
<keyword evidence="6" id="KW-0274">FAD</keyword>
<evidence type="ECO:0000313" key="10">
    <source>
        <dbReference type="Proteomes" id="UP000813444"/>
    </source>
</evidence>
<evidence type="ECO:0000256" key="5">
    <source>
        <dbReference type="PIRSR" id="PIRSR601613-1"/>
    </source>
</evidence>
<dbReference type="PANTHER" id="PTHR43563">
    <property type="entry name" value="AMINE OXIDASE"/>
    <property type="match status" value="1"/>
</dbReference>
<name>A0A8K0SAK8_9HYPO</name>
<dbReference type="Pfam" id="PF01593">
    <property type="entry name" value="Amino_oxidase"/>
    <property type="match status" value="1"/>
</dbReference>
<feature type="binding site" evidence="5">
    <location>
        <position position="31"/>
    </location>
    <ligand>
        <name>FAD</name>
        <dbReference type="ChEBI" id="CHEBI:57692"/>
    </ligand>
</feature>
<protein>
    <recommendedName>
        <fullName evidence="6">Amine oxidase</fullName>
        <ecNumber evidence="6">1.4.3.-</ecNumber>
    </recommendedName>
</protein>
<dbReference type="OrthoDB" id="5046242at2759"/>
<evidence type="ECO:0000256" key="6">
    <source>
        <dbReference type="RuleBase" id="RU362067"/>
    </source>
</evidence>
<feature type="chain" id="PRO_5035434910" description="Amine oxidase" evidence="7">
    <location>
        <begin position="18"/>
        <end position="477"/>
    </location>
</feature>
<dbReference type="Gene3D" id="1.10.405.10">
    <property type="entry name" value="Guanine Nucleotide Dissociation Inhibitor, domain 1"/>
    <property type="match status" value="1"/>
</dbReference>
<gene>
    <name evidence="9" type="ORF">B0I35DRAFT_414363</name>
</gene>
<dbReference type="AlphaFoldDB" id="A0A8K0SAK8"/>
<evidence type="ECO:0000256" key="1">
    <source>
        <dbReference type="ARBA" id="ARBA00001974"/>
    </source>
</evidence>
<keyword evidence="10" id="KW-1185">Reference proteome</keyword>
<reference evidence="9" key="1">
    <citation type="journal article" date="2021" name="Nat. Commun.">
        <title>Genetic determinants of endophytism in the Arabidopsis root mycobiome.</title>
        <authorList>
            <person name="Mesny F."/>
            <person name="Miyauchi S."/>
            <person name="Thiergart T."/>
            <person name="Pickel B."/>
            <person name="Atanasova L."/>
            <person name="Karlsson M."/>
            <person name="Huettel B."/>
            <person name="Barry K.W."/>
            <person name="Haridas S."/>
            <person name="Chen C."/>
            <person name="Bauer D."/>
            <person name="Andreopoulos W."/>
            <person name="Pangilinan J."/>
            <person name="LaButti K."/>
            <person name="Riley R."/>
            <person name="Lipzen A."/>
            <person name="Clum A."/>
            <person name="Drula E."/>
            <person name="Henrissat B."/>
            <person name="Kohler A."/>
            <person name="Grigoriev I.V."/>
            <person name="Martin F.M."/>
            <person name="Hacquard S."/>
        </authorList>
    </citation>
    <scope>NUCLEOTIDE SEQUENCE</scope>
    <source>
        <strain evidence="9">MPI-CAGE-CH-0235</strain>
    </source>
</reference>
<dbReference type="InterPro" id="IPR050703">
    <property type="entry name" value="Flavin_MAO"/>
</dbReference>
<evidence type="ECO:0000256" key="2">
    <source>
        <dbReference type="ARBA" id="ARBA00005995"/>
    </source>
</evidence>
<feature type="binding site" evidence="5">
    <location>
        <position position="262"/>
    </location>
    <ligand>
        <name>FAD</name>
        <dbReference type="ChEBI" id="CHEBI:57692"/>
    </ligand>
</feature>
<sequence length="477" mass="51467">MRLSFSLFLLAATPSLAEKLYDAIIIGGGVSGLSAAKALSEAGKSFIVLEARNRTSGRAHTVSLDNGGYVDVGGTFLGPTQDMALALVDELGIERIEIPDNGNNVLWYQGDRQLYPSTGPLGPLPPIGEDSLWQVFGAQTALNEMAAQIDVQNPWNHPDAKEWDAVSLKQWLDSLELNDSAMWMLEFMTRCLFSVEADELSLLYTVAYVAAGGNESTPGAFERLTGTTGGAQMWRMKNGAESIARGLTNRLGSRNIALNSPVTSVTKTKKGYDVKTKSGKTFKGAHVIVAMSPPLAARIRFTPPLPPARQAVQNLMRMGAVGKGIAVYDTPFWTEEGLTGQVLSDAGQGRVTYDLSSPQGEYGAIMAFMNADEMRDYIDKTDEEITEAIETNFVSYFGERARNATEWSVFVWNREEYSLGGPTAVAGPGIYSQYGAALKQAVGNIHFAGTESSDYWVGYMDGAIRAGYRAAAEVIGA</sequence>
<keyword evidence="6" id="KW-0285">Flavoprotein</keyword>
<comment type="catalytic activity">
    <reaction evidence="4">
        <text>a secondary aliphatic amine + O2 + H2O = a primary amine + an aldehyde + H2O2</text>
        <dbReference type="Rhea" id="RHEA:26414"/>
        <dbReference type="ChEBI" id="CHEBI:15377"/>
        <dbReference type="ChEBI" id="CHEBI:15379"/>
        <dbReference type="ChEBI" id="CHEBI:16240"/>
        <dbReference type="ChEBI" id="CHEBI:17478"/>
        <dbReference type="ChEBI" id="CHEBI:58855"/>
        <dbReference type="ChEBI" id="CHEBI:65296"/>
        <dbReference type="EC" id="1.4.3.4"/>
    </reaction>
</comment>
<dbReference type="PRINTS" id="PR00757">
    <property type="entry name" value="AMINEOXDASEF"/>
</dbReference>
<dbReference type="EC" id="1.4.3.-" evidence="6"/>
<feature type="binding site" evidence="5">
    <location>
        <begin position="50"/>
        <end position="51"/>
    </location>
    <ligand>
        <name>FAD</name>
        <dbReference type="ChEBI" id="CHEBI:57692"/>
    </ligand>
</feature>
<feature type="domain" description="Amine oxidase" evidence="8">
    <location>
        <begin position="30"/>
        <end position="475"/>
    </location>
</feature>
<dbReference type="SUPFAM" id="SSF51905">
    <property type="entry name" value="FAD/NAD(P)-binding domain"/>
    <property type="match status" value="1"/>
</dbReference>
<keyword evidence="7" id="KW-0732">Signal</keyword>
<dbReference type="InterPro" id="IPR036188">
    <property type="entry name" value="FAD/NAD-bd_sf"/>
</dbReference>
<dbReference type="InterPro" id="IPR001613">
    <property type="entry name" value="Flavin_amine_oxidase"/>
</dbReference>
<organism evidence="9 10">
    <name type="scientific">Stachybotrys elegans</name>
    <dbReference type="NCBI Taxonomy" id="80388"/>
    <lineage>
        <taxon>Eukaryota</taxon>
        <taxon>Fungi</taxon>
        <taxon>Dikarya</taxon>
        <taxon>Ascomycota</taxon>
        <taxon>Pezizomycotina</taxon>
        <taxon>Sordariomycetes</taxon>
        <taxon>Hypocreomycetidae</taxon>
        <taxon>Hypocreales</taxon>
        <taxon>Stachybotryaceae</taxon>
        <taxon>Stachybotrys</taxon>
    </lineage>
</organism>